<dbReference type="AlphaFoldDB" id="A0AAV5JVI4"/>
<dbReference type="EMBL" id="BPVZ01000046">
    <property type="protein sequence ID" value="GKV16716.1"/>
    <property type="molecule type" value="Genomic_DNA"/>
</dbReference>
<keyword evidence="3" id="KW-1185">Reference proteome</keyword>
<dbReference type="Proteomes" id="UP001054252">
    <property type="component" value="Unassembled WGS sequence"/>
</dbReference>
<feature type="transmembrane region" description="Helical" evidence="1">
    <location>
        <begin position="18"/>
        <end position="37"/>
    </location>
</feature>
<evidence type="ECO:0000313" key="3">
    <source>
        <dbReference type="Proteomes" id="UP001054252"/>
    </source>
</evidence>
<sequence length="39" mass="4736">MRRAVCAFYTCNVCRSDLYKLCFILLYITYRLMFLCLSK</sequence>
<name>A0AAV5JVI4_9ROSI</name>
<reference evidence="2 3" key="1">
    <citation type="journal article" date="2021" name="Commun. Biol.">
        <title>The genome of Shorea leprosula (Dipterocarpaceae) highlights the ecological relevance of drought in aseasonal tropical rainforests.</title>
        <authorList>
            <person name="Ng K.K.S."/>
            <person name="Kobayashi M.J."/>
            <person name="Fawcett J.A."/>
            <person name="Hatakeyama M."/>
            <person name="Paape T."/>
            <person name="Ng C.H."/>
            <person name="Ang C.C."/>
            <person name="Tnah L.H."/>
            <person name="Lee C.T."/>
            <person name="Nishiyama T."/>
            <person name="Sese J."/>
            <person name="O'Brien M.J."/>
            <person name="Copetti D."/>
            <person name="Mohd Noor M.I."/>
            <person name="Ong R.C."/>
            <person name="Putra M."/>
            <person name="Sireger I.Z."/>
            <person name="Indrioko S."/>
            <person name="Kosugi Y."/>
            <person name="Izuno A."/>
            <person name="Isagi Y."/>
            <person name="Lee S.L."/>
            <person name="Shimizu K.K."/>
        </authorList>
    </citation>
    <scope>NUCLEOTIDE SEQUENCE [LARGE SCALE GENOMIC DNA]</scope>
    <source>
        <strain evidence="2">214</strain>
    </source>
</reference>
<organism evidence="2 3">
    <name type="scientific">Rubroshorea leprosula</name>
    <dbReference type="NCBI Taxonomy" id="152421"/>
    <lineage>
        <taxon>Eukaryota</taxon>
        <taxon>Viridiplantae</taxon>
        <taxon>Streptophyta</taxon>
        <taxon>Embryophyta</taxon>
        <taxon>Tracheophyta</taxon>
        <taxon>Spermatophyta</taxon>
        <taxon>Magnoliopsida</taxon>
        <taxon>eudicotyledons</taxon>
        <taxon>Gunneridae</taxon>
        <taxon>Pentapetalae</taxon>
        <taxon>rosids</taxon>
        <taxon>malvids</taxon>
        <taxon>Malvales</taxon>
        <taxon>Dipterocarpaceae</taxon>
        <taxon>Rubroshorea</taxon>
    </lineage>
</organism>
<proteinExistence type="predicted"/>
<keyword evidence="1" id="KW-1133">Transmembrane helix</keyword>
<keyword evidence="1" id="KW-0812">Transmembrane</keyword>
<protein>
    <submittedName>
        <fullName evidence="2">Uncharacterized protein</fullName>
    </submittedName>
</protein>
<keyword evidence="1" id="KW-0472">Membrane</keyword>
<gene>
    <name evidence="2" type="ORF">SLEP1_g27318</name>
</gene>
<evidence type="ECO:0000256" key="1">
    <source>
        <dbReference type="SAM" id="Phobius"/>
    </source>
</evidence>
<evidence type="ECO:0000313" key="2">
    <source>
        <dbReference type="EMBL" id="GKV16716.1"/>
    </source>
</evidence>
<accession>A0AAV5JVI4</accession>
<comment type="caution">
    <text evidence="2">The sequence shown here is derived from an EMBL/GenBank/DDBJ whole genome shotgun (WGS) entry which is preliminary data.</text>
</comment>